<evidence type="ECO:0000313" key="2">
    <source>
        <dbReference type="Proteomes" id="UP000485058"/>
    </source>
</evidence>
<dbReference type="EMBL" id="BLLF01000004">
    <property type="protein sequence ID" value="GFH05645.1"/>
    <property type="molecule type" value="Genomic_DNA"/>
</dbReference>
<sequence length="119" mass="12918">MPWVRPYLRIVMAGQPATTGLGCCHNDNMLHATFSPAIGPRCQLRTGCRLEVCSQAPKRLGQDAGKLELTCVVDCLVPAQATAGQQLPMHQTMRRAPRAHVGGLVHIAVPTCEPHRCLQ</sequence>
<reference evidence="1 2" key="1">
    <citation type="submission" date="2020-02" db="EMBL/GenBank/DDBJ databases">
        <title>Draft genome sequence of Haematococcus lacustris strain NIES-144.</title>
        <authorList>
            <person name="Morimoto D."/>
            <person name="Nakagawa S."/>
            <person name="Yoshida T."/>
            <person name="Sawayama S."/>
        </authorList>
    </citation>
    <scope>NUCLEOTIDE SEQUENCE [LARGE SCALE GENOMIC DNA]</scope>
    <source>
        <strain evidence="1 2">NIES-144</strain>
    </source>
</reference>
<gene>
    <name evidence="1" type="ORF">HaLaN_00144</name>
</gene>
<proteinExistence type="predicted"/>
<dbReference type="Proteomes" id="UP000485058">
    <property type="component" value="Unassembled WGS sequence"/>
</dbReference>
<dbReference type="PROSITE" id="PS51257">
    <property type="entry name" value="PROKAR_LIPOPROTEIN"/>
    <property type="match status" value="1"/>
</dbReference>
<keyword evidence="2" id="KW-1185">Reference proteome</keyword>
<evidence type="ECO:0000313" key="1">
    <source>
        <dbReference type="EMBL" id="GFH05645.1"/>
    </source>
</evidence>
<organism evidence="1 2">
    <name type="scientific">Haematococcus lacustris</name>
    <name type="common">Green alga</name>
    <name type="synonym">Haematococcus pluvialis</name>
    <dbReference type="NCBI Taxonomy" id="44745"/>
    <lineage>
        <taxon>Eukaryota</taxon>
        <taxon>Viridiplantae</taxon>
        <taxon>Chlorophyta</taxon>
        <taxon>core chlorophytes</taxon>
        <taxon>Chlorophyceae</taxon>
        <taxon>CS clade</taxon>
        <taxon>Chlamydomonadales</taxon>
        <taxon>Haematococcaceae</taxon>
        <taxon>Haematococcus</taxon>
    </lineage>
</organism>
<dbReference type="AlphaFoldDB" id="A0A699Y8H4"/>
<protein>
    <submittedName>
        <fullName evidence="1">Uncharacterized protein</fullName>
    </submittedName>
</protein>
<name>A0A699Y8H4_HAELA</name>
<comment type="caution">
    <text evidence="1">The sequence shown here is derived from an EMBL/GenBank/DDBJ whole genome shotgun (WGS) entry which is preliminary data.</text>
</comment>
<accession>A0A699Y8H4</accession>